<feature type="transmembrane region" description="Helical" evidence="1">
    <location>
        <begin position="43"/>
        <end position="63"/>
    </location>
</feature>
<keyword evidence="1" id="KW-1133">Transmembrane helix</keyword>
<comment type="caution">
    <text evidence="3">The sequence shown here is derived from an EMBL/GenBank/DDBJ whole genome shotgun (WGS) entry which is preliminary data.</text>
</comment>
<reference evidence="3 4" key="1">
    <citation type="submission" date="2024-03" db="EMBL/GenBank/DDBJ databases">
        <title>Human intestinal bacterial collection.</title>
        <authorList>
            <person name="Pauvert C."/>
            <person name="Hitch T.C.A."/>
            <person name="Clavel T."/>
        </authorList>
    </citation>
    <scope>NUCLEOTIDE SEQUENCE [LARGE SCALE GENOMIC DNA]</scope>
    <source>
        <strain evidence="3 4">CLA-AA-H190</strain>
    </source>
</reference>
<dbReference type="SUPFAM" id="SSF49879">
    <property type="entry name" value="SMAD/FHA domain"/>
    <property type="match status" value="1"/>
</dbReference>
<name>A0ABV1B7C9_9FIRM</name>
<dbReference type="PROSITE" id="PS50006">
    <property type="entry name" value="FHA_DOMAIN"/>
    <property type="match status" value="1"/>
</dbReference>
<dbReference type="Pfam" id="PF00498">
    <property type="entry name" value="FHA"/>
    <property type="match status" value="1"/>
</dbReference>
<gene>
    <name evidence="3" type="ORF">WMO25_10095</name>
</gene>
<evidence type="ECO:0000256" key="1">
    <source>
        <dbReference type="SAM" id="Phobius"/>
    </source>
</evidence>
<evidence type="ECO:0000313" key="4">
    <source>
        <dbReference type="Proteomes" id="UP001469749"/>
    </source>
</evidence>
<organism evidence="3 4">
    <name type="scientific">Coprococcus intestinihominis</name>
    <dbReference type="NCBI Taxonomy" id="3133154"/>
    <lineage>
        <taxon>Bacteria</taxon>
        <taxon>Bacillati</taxon>
        <taxon>Bacillota</taxon>
        <taxon>Clostridia</taxon>
        <taxon>Lachnospirales</taxon>
        <taxon>Lachnospiraceae</taxon>
        <taxon>Coprococcus</taxon>
    </lineage>
</organism>
<keyword evidence="4" id="KW-1185">Reference proteome</keyword>
<dbReference type="SMART" id="SM00240">
    <property type="entry name" value="FHA"/>
    <property type="match status" value="1"/>
</dbReference>
<feature type="domain" description="FHA" evidence="2">
    <location>
        <begin position="237"/>
        <end position="281"/>
    </location>
</feature>
<feature type="transmembrane region" description="Helical" evidence="1">
    <location>
        <begin position="103"/>
        <end position="123"/>
    </location>
</feature>
<keyword evidence="1" id="KW-0472">Membrane</keyword>
<dbReference type="EMBL" id="JBBMEK010000118">
    <property type="protein sequence ID" value="MEQ2365446.1"/>
    <property type="molecule type" value="Genomic_DNA"/>
</dbReference>
<dbReference type="Gene3D" id="2.60.200.20">
    <property type="match status" value="1"/>
</dbReference>
<dbReference type="Proteomes" id="UP001469749">
    <property type="component" value="Unassembled WGS sequence"/>
</dbReference>
<dbReference type="InterPro" id="IPR008984">
    <property type="entry name" value="SMAD_FHA_dom_sf"/>
</dbReference>
<accession>A0ABV1B7C9</accession>
<keyword evidence="1" id="KW-0812">Transmembrane</keyword>
<sequence length="313" mass="33899">MAKEKQPLTAVQRGKRGAIIGMILVEIIMVLMIFVESSNIIEVIGGILIAGFGGALYGFGYAFGMRWLLGWAAGALHYSGHVLDAGFLWWICTGRKEGIIRGLIFSMFLISAAVCFAWIPGVIKGIKDVRAEKKNSAAETTGYAVEGKKAGKPWRLKKAEKQQDETALPTQNAAALPTGQEQNAAVKSVSAQSQTVSAQPQPMVAINQAAAGIARYVDCYGGEFNGASFDMKDILQLAIGRNPQLCRVILNQSGISRVHCLIQYRRDGMYVQDLSTNGTYLLNGARLPKGTFVPVKIGDGVRLGQQGPEFRFR</sequence>
<feature type="transmembrane region" description="Helical" evidence="1">
    <location>
        <begin position="69"/>
        <end position="91"/>
    </location>
</feature>
<dbReference type="InterPro" id="IPR050923">
    <property type="entry name" value="Cell_Proc_Reg/RNA_Proc"/>
</dbReference>
<evidence type="ECO:0000313" key="3">
    <source>
        <dbReference type="EMBL" id="MEQ2365446.1"/>
    </source>
</evidence>
<dbReference type="CDD" id="cd00060">
    <property type="entry name" value="FHA"/>
    <property type="match status" value="1"/>
</dbReference>
<dbReference type="InterPro" id="IPR000253">
    <property type="entry name" value="FHA_dom"/>
</dbReference>
<dbReference type="RefSeq" id="WP_349085190.1">
    <property type="nucleotide sequence ID" value="NZ_JBBMEK010000118.1"/>
</dbReference>
<proteinExistence type="predicted"/>
<dbReference type="PANTHER" id="PTHR23308">
    <property type="entry name" value="NUCLEAR INHIBITOR OF PROTEIN PHOSPHATASE-1"/>
    <property type="match status" value="1"/>
</dbReference>
<protein>
    <submittedName>
        <fullName evidence="3">FHA domain-containing protein</fullName>
    </submittedName>
</protein>
<feature type="transmembrane region" description="Helical" evidence="1">
    <location>
        <begin position="17"/>
        <end position="36"/>
    </location>
</feature>
<evidence type="ECO:0000259" key="2">
    <source>
        <dbReference type="PROSITE" id="PS50006"/>
    </source>
</evidence>